<proteinExistence type="inferred from homology"/>
<evidence type="ECO:0000256" key="5">
    <source>
        <dbReference type="ARBA" id="ARBA00023163"/>
    </source>
</evidence>
<dbReference type="PANTHER" id="PTHR23334:SF69">
    <property type="entry name" value="CCAAT_ENHANCER-BINDING PROTEIN GAMMA"/>
    <property type="match status" value="1"/>
</dbReference>
<protein>
    <recommendedName>
        <fullName evidence="8">BZIP domain-containing protein</fullName>
    </recommendedName>
</protein>
<comment type="similarity">
    <text evidence="2">Belongs to the bZIP family. C/EBP subfamily.</text>
</comment>
<comment type="subcellular location">
    <subcellularLocation>
        <location evidence="1">Nucleus</location>
    </subcellularLocation>
</comment>
<dbReference type="Pfam" id="PF07716">
    <property type="entry name" value="bZIP_2"/>
    <property type="match status" value="1"/>
</dbReference>
<evidence type="ECO:0000256" key="1">
    <source>
        <dbReference type="ARBA" id="ARBA00004123"/>
    </source>
</evidence>
<dbReference type="PROSITE" id="PS50217">
    <property type="entry name" value="BZIP"/>
    <property type="match status" value="1"/>
</dbReference>
<keyword evidence="5" id="KW-0804">Transcription</keyword>
<dbReference type="GO" id="GO:0005634">
    <property type="term" value="C:nucleus"/>
    <property type="evidence" value="ECO:0007669"/>
    <property type="project" value="UniProtKB-SubCell"/>
</dbReference>
<dbReference type="OrthoDB" id="10039716at2759"/>
<dbReference type="GeneID" id="106672877"/>
<dbReference type="GO" id="GO:0000978">
    <property type="term" value="F:RNA polymerase II cis-regulatory region sequence-specific DNA binding"/>
    <property type="evidence" value="ECO:0007669"/>
    <property type="project" value="TreeGrafter"/>
</dbReference>
<sequence>MAPGKGQRGRKKVKEGLESSDDEEYRKKRDRNNLAVKRSRVKSRQRTQETLERVEHLKRENDQLQEKIKLLSQELAFLKEMFIAQAGSSSVPHNVKLETLFADNEPITDTDPGFFNT</sequence>
<dbReference type="RefSeq" id="XP_014260141.1">
    <property type="nucleotide sequence ID" value="XM_014404655.2"/>
</dbReference>
<dbReference type="InterPro" id="IPR046347">
    <property type="entry name" value="bZIP_sf"/>
</dbReference>
<keyword evidence="4" id="KW-0238">DNA-binding</keyword>
<reference evidence="9" key="1">
    <citation type="submission" date="2022-01" db="UniProtKB">
        <authorList>
            <consortium name="EnsemblMetazoa"/>
        </authorList>
    </citation>
    <scope>IDENTIFICATION</scope>
</reference>
<feature type="domain" description="BZIP" evidence="8">
    <location>
        <begin position="22"/>
        <end position="85"/>
    </location>
</feature>
<evidence type="ECO:0000256" key="4">
    <source>
        <dbReference type="ARBA" id="ARBA00023125"/>
    </source>
</evidence>
<evidence type="ECO:0000256" key="3">
    <source>
        <dbReference type="ARBA" id="ARBA00023015"/>
    </source>
</evidence>
<dbReference type="SMART" id="SM00338">
    <property type="entry name" value="BRLZ"/>
    <property type="match status" value="1"/>
</dbReference>
<dbReference type="SUPFAM" id="SSF57959">
    <property type="entry name" value="Leucine zipper domain"/>
    <property type="match status" value="1"/>
</dbReference>
<dbReference type="GO" id="GO:0000981">
    <property type="term" value="F:DNA-binding transcription factor activity, RNA polymerase II-specific"/>
    <property type="evidence" value="ECO:0007669"/>
    <property type="project" value="TreeGrafter"/>
</dbReference>
<dbReference type="KEGG" id="clec:106672877"/>
<organism evidence="9 10">
    <name type="scientific">Cimex lectularius</name>
    <name type="common">Bed bug</name>
    <name type="synonym">Acanthia lectularia</name>
    <dbReference type="NCBI Taxonomy" id="79782"/>
    <lineage>
        <taxon>Eukaryota</taxon>
        <taxon>Metazoa</taxon>
        <taxon>Ecdysozoa</taxon>
        <taxon>Arthropoda</taxon>
        <taxon>Hexapoda</taxon>
        <taxon>Insecta</taxon>
        <taxon>Pterygota</taxon>
        <taxon>Neoptera</taxon>
        <taxon>Paraneoptera</taxon>
        <taxon>Hemiptera</taxon>
        <taxon>Heteroptera</taxon>
        <taxon>Panheteroptera</taxon>
        <taxon>Cimicomorpha</taxon>
        <taxon>Cimicidae</taxon>
        <taxon>Cimex</taxon>
    </lineage>
</organism>
<evidence type="ECO:0000256" key="6">
    <source>
        <dbReference type="ARBA" id="ARBA00023242"/>
    </source>
</evidence>
<name>A0A8I6SBG1_CIMLE</name>
<accession>A0A8I6SBG1</accession>
<dbReference type="InterPro" id="IPR004827">
    <property type="entry name" value="bZIP"/>
</dbReference>
<evidence type="ECO:0000313" key="10">
    <source>
        <dbReference type="Proteomes" id="UP000494040"/>
    </source>
</evidence>
<dbReference type="GO" id="GO:0006351">
    <property type="term" value="P:DNA-templated transcription"/>
    <property type="evidence" value="ECO:0007669"/>
    <property type="project" value="InterPro"/>
</dbReference>
<evidence type="ECO:0000256" key="7">
    <source>
        <dbReference type="SAM" id="MobiDB-lite"/>
    </source>
</evidence>
<keyword evidence="3" id="KW-0805">Transcription regulation</keyword>
<dbReference type="Gene3D" id="1.20.5.170">
    <property type="match status" value="1"/>
</dbReference>
<dbReference type="EnsemblMetazoa" id="XM_014404655.2">
    <property type="protein sequence ID" value="XP_014260141.1"/>
    <property type="gene ID" value="LOC106672877"/>
</dbReference>
<dbReference type="PANTHER" id="PTHR23334">
    <property type="entry name" value="CCAAT/ENHANCER BINDING PROTEIN"/>
    <property type="match status" value="1"/>
</dbReference>
<feature type="region of interest" description="Disordered" evidence="7">
    <location>
        <begin position="1"/>
        <end position="49"/>
    </location>
</feature>
<dbReference type="AlphaFoldDB" id="A0A8I6SBG1"/>
<keyword evidence="10" id="KW-1185">Reference proteome</keyword>
<dbReference type="OMA" id="MFVAYAT"/>
<keyword evidence="6" id="KW-0539">Nucleus</keyword>
<evidence type="ECO:0000256" key="2">
    <source>
        <dbReference type="ARBA" id="ARBA00006951"/>
    </source>
</evidence>
<evidence type="ECO:0000259" key="8">
    <source>
        <dbReference type="PROSITE" id="PS50217"/>
    </source>
</evidence>
<dbReference type="Proteomes" id="UP000494040">
    <property type="component" value="Unassembled WGS sequence"/>
</dbReference>
<evidence type="ECO:0000313" key="9">
    <source>
        <dbReference type="EnsemblMetazoa" id="XP_014260141.1"/>
    </source>
</evidence>
<dbReference type="InterPro" id="IPR031106">
    <property type="entry name" value="C/EBP"/>
</dbReference>